<evidence type="ECO:0008006" key="5">
    <source>
        <dbReference type="Google" id="ProtNLM"/>
    </source>
</evidence>
<keyword evidence="2" id="KW-0732">Signal</keyword>
<evidence type="ECO:0000256" key="1">
    <source>
        <dbReference type="SAM" id="MobiDB-lite"/>
    </source>
</evidence>
<dbReference type="PROSITE" id="PS51257">
    <property type="entry name" value="PROKAR_LIPOPROTEIN"/>
    <property type="match status" value="1"/>
</dbReference>
<dbReference type="AlphaFoldDB" id="A0A9D9ENE2"/>
<protein>
    <recommendedName>
        <fullName evidence="5">Lipoprotein</fullName>
    </recommendedName>
</protein>
<dbReference type="Proteomes" id="UP000823616">
    <property type="component" value="Unassembled WGS sequence"/>
</dbReference>
<feature type="region of interest" description="Disordered" evidence="1">
    <location>
        <begin position="287"/>
        <end position="311"/>
    </location>
</feature>
<reference evidence="3" key="1">
    <citation type="submission" date="2020-10" db="EMBL/GenBank/DDBJ databases">
        <authorList>
            <person name="Gilroy R."/>
        </authorList>
    </citation>
    <scope>NUCLEOTIDE SEQUENCE</scope>
    <source>
        <strain evidence="3">B3-4054</strain>
    </source>
</reference>
<sequence length="421" mass="46250">MKRCCLLSVVLFSVLSVPLLLLAGCAAAPAIREDAAVPQSRQPEKTPVHIPLPPPDGVYAYDGEYFMDNLDFLAGMESMGIRGTQTMRKVFRGYAVLVQDGRFREPETGFLLEVREDGSVFSPENGTIQGSLEPDGRMFFFGVRKDNGQSVMQEVRVQLAPSAAEDRAGAVFNGVYRAKDSGSGRAQVVTVQDGLYLWQYETPQEGDFYPWPVIVQPDGTCRTSFSMTTQLHMEGVSDQLFFTEFSSEGKIHPDGVVVQNSLTITNGTGMNENRVPDTMEAVRVTSEDRSGGAEDSVFPDHIARPEETEPEPAVRMPDWYAELLAVEPERFVSCGMKIHADPDFAFRIAESVAAGKIASYLRLQVKSRTEIASFSGEGAPADTLSEVIETAAAASLSYRVTERFYDEKSGAAFVKIESDRE</sequence>
<evidence type="ECO:0000313" key="4">
    <source>
        <dbReference type="Proteomes" id="UP000823616"/>
    </source>
</evidence>
<organism evidence="3 4">
    <name type="scientific">Candidatus Avitreponema avistercoris</name>
    <dbReference type="NCBI Taxonomy" id="2840705"/>
    <lineage>
        <taxon>Bacteria</taxon>
        <taxon>Pseudomonadati</taxon>
        <taxon>Spirochaetota</taxon>
        <taxon>Spirochaetia</taxon>
        <taxon>Spirochaetales</taxon>
        <taxon>Candidatus Avitreponema</taxon>
    </lineage>
</organism>
<comment type="caution">
    <text evidence="3">The sequence shown here is derived from an EMBL/GenBank/DDBJ whole genome shotgun (WGS) entry which is preliminary data.</text>
</comment>
<feature type="signal peptide" evidence="2">
    <location>
        <begin position="1"/>
        <end position="23"/>
    </location>
</feature>
<feature type="chain" id="PRO_5039469471" description="Lipoprotein" evidence="2">
    <location>
        <begin position="24"/>
        <end position="421"/>
    </location>
</feature>
<proteinExistence type="predicted"/>
<evidence type="ECO:0000256" key="2">
    <source>
        <dbReference type="SAM" id="SignalP"/>
    </source>
</evidence>
<gene>
    <name evidence="3" type="ORF">IAA96_01515</name>
</gene>
<name>A0A9D9ENE2_9SPIR</name>
<dbReference type="EMBL" id="JADIMS010000027">
    <property type="protein sequence ID" value="MBO8449765.1"/>
    <property type="molecule type" value="Genomic_DNA"/>
</dbReference>
<reference evidence="3" key="2">
    <citation type="journal article" date="2021" name="PeerJ">
        <title>Extensive microbial diversity within the chicken gut microbiome revealed by metagenomics and culture.</title>
        <authorList>
            <person name="Gilroy R."/>
            <person name="Ravi A."/>
            <person name="Getino M."/>
            <person name="Pursley I."/>
            <person name="Horton D.L."/>
            <person name="Alikhan N.F."/>
            <person name="Baker D."/>
            <person name="Gharbi K."/>
            <person name="Hall N."/>
            <person name="Watson M."/>
            <person name="Adriaenssens E.M."/>
            <person name="Foster-Nyarko E."/>
            <person name="Jarju S."/>
            <person name="Secka A."/>
            <person name="Antonio M."/>
            <person name="Oren A."/>
            <person name="Chaudhuri R.R."/>
            <person name="La Ragione R."/>
            <person name="Hildebrand F."/>
            <person name="Pallen M.J."/>
        </authorList>
    </citation>
    <scope>NUCLEOTIDE SEQUENCE</scope>
    <source>
        <strain evidence="3">B3-4054</strain>
    </source>
</reference>
<accession>A0A9D9ENE2</accession>
<evidence type="ECO:0000313" key="3">
    <source>
        <dbReference type="EMBL" id="MBO8449765.1"/>
    </source>
</evidence>